<sequence>MRHQEILLTAATLLSVILSQSSAMAAPPLISSQHIVRSNNIILMEGDIIGPAKSYHQYVIGPESQDTLRDISIEFARNGQISSASQSYGPNPVWESRLVPDDIGWMSRSVVAVQTNNEQDVSQLISAYKTDERGRIVKVTEVEAGDKTIGITNQYYFYTPDDLVRFYVAVGHNPGFGVYLYRPDGRLEKVIKNDNDSVSSFTDDGKDLSSMTKTPHVTYITECQKWDNSGNCVQSEKQEIISFDYQGETKSITSRFMLQQDILYYPPHRATTP</sequence>
<keyword evidence="1" id="KW-0732">Signal</keyword>
<dbReference type="EMBL" id="NQMS01000001">
    <property type="protein sequence ID" value="PAV98310.1"/>
    <property type="molecule type" value="Genomic_DNA"/>
</dbReference>
<comment type="caution">
    <text evidence="2">The sequence shown here is derived from an EMBL/GenBank/DDBJ whole genome shotgun (WGS) entry which is preliminary data.</text>
</comment>
<dbReference type="OrthoDB" id="6626805at2"/>
<proteinExistence type="predicted"/>
<evidence type="ECO:0000313" key="3">
    <source>
        <dbReference type="Proteomes" id="UP000218796"/>
    </source>
</evidence>
<gene>
    <name evidence="2" type="ORF">CJD50_02220</name>
</gene>
<evidence type="ECO:0000313" key="2">
    <source>
        <dbReference type="EMBL" id="PAV98310.1"/>
    </source>
</evidence>
<dbReference type="AlphaFoldDB" id="A0A2A2MH65"/>
<accession>A0A2A2MH65</accession>
<dbReference type="Proteomes" id="UP000218796">
    <property type="component" value="Unassembled WGS sequence"/>
</dbReference>
<name>A0A2A2MH65_9GAMM</name>
<evidence type="ECO:0000256" key="1">
    <source>
        <dbReference type="SAM" id="SignalP"/>
    </source>
</evidence>
<reference evidence="2 3" key="1">
    <citation type="submission" date="2017-08" db="EMBL/GenBank/DDBJ databases">
        <title>Draft Genome Sequence of Hafnia alvei CITHA-6 Isolated from Raw Bovine Milk.</title>
        <authorList>
            <person name="Culligan E.P."/>
            <person name="Mcsweeney A."/>
            <person name="O'Doherty C."/>
            <person name="Gleeson E."/>
            <person name="O'Riordan D."/>
            <person name="Sleator R.D."/>
        </authorList>
    </citation>
    <scope>NUCLEOTIDE SEQUENCE [LARGE SCALE GENOMIC DNA]</scope>
    <source>
        <strain evidence="2 3">CITHA-6</strain>
    </source>
</reference>
<feature type="signal peptide" evidence="1">
    <location>
        <begin position="1"/>
        <end position="25"/>
    </location>
</feature>
<dbReference type="KEGG" id="hpar:AL518_18165"/>
<protein>
    <submittedName>
        <fullName evidence="2">Uncharacterized protein</fullName>
    </submittedName>
</protein>
<feature type="chain" id="PRO_5012833020" evidence="1">
    <location>
        <begin position="26"/>
        <end position="273"/>
    </location>
</feature>
<keyword evidence="3" id="KW-1185">Reference proteome</keyword>
<dbReference type="RefSeq" id="WP_048797564.1">
    <property type="nucleotide sequence ID" value="NZ_CAUFSP010000024.1"/>
</dbReference>
<organism evidence="2 3">
    <name type="scientific">Hafnia paralvei</name>
    <dbReference type="NCBI Taxonomy" id="546367"/>
    <lineage>
        <taxon>Bacteria</taxon>
        <taxon>Pseudomonadati</taxon>
        <taxon>Pseudomonadota</taxon>
        <taxon>Gammaproteobacteria</taxon>
        <taxon>Enterobacterales</taxon>
        <taxon>Hafniaceae</taxon>
        <taxon>Hafnia</taxon>
    </lineage>
</organism>